<reference evidence="7 8" key="1">
    <citation type="journal article" date="2023" name="Hortic Res">
        <title>Pangenome of water caltrop reveals structural variations and asymmetric subgenome divergence after allopolyploidization.</title>
        <authorList>
            <person name="Zhang X."/>
            <person name="Chen Y."/>
            <person name="Wang L."/>
            <person name="Yuan Y."/>
            <person name="Fang M."/>
            <person name="Shi L."/>
            <person name="Lu R."/>
            <person name="Comes H.P."/>
            <person name="Ma Y."/>
            <person name="Chen Y."/>
            <person name="Huang G."/>
            <person name="Zhou Y."/>
            <person name="Zheng Z."/>
            <person name="Qiu Y."/>
        </authorList>
    </citation>
    <scope>NUCLEOTIDE SEQUENCE [LARGE SCALE GENOMIC DNA]</scope>
    <source>
        <tissue evidence="7">Roots</tissue>
    </source>
</reference>
<accession>A0AAN7JFV2</accession>
<dbReference type="Gene3D" id="3.90.70.200">
    <property type="entry name" value="Plus-3 domain"/>
    <property type="match status" value="1"/>
</dbReference>
<dbReference type="GO" id="GO:0003677">
    <property type="term" value="F:DNA binding"/>
    <property type="evidence" value="ECO:0007669"/>
    <property type="project" value="InterPro"/>
</dbReference>
<organism evidence="7 8">
    <name type="scientific">Trapa incisa</name>
    <dbReference type="NCBI Taxonomy" id="236973"/>
    <lineage>
        <taxon>Eukaryota</taxon>
        <taxon>Viridiplantae</taxon>
        <taxon>Streptophyta</taxon>
        <taxon>Embryophyta</taxon>
        <taxon>Tracheophyta</taxon>
        <taxon>Spermatophyta</taxon>
        <taxon>Magnoliopsida</taxon>
        <taxon>eudicotyledons</taxon>
        <taxon>Gunneridae</taxon>
        <taxon>Pentapetalae</taxon>
        <taxon>rosids</taxon>
        <taxon>malvids</taxon>
        <taxon>Myrtales</taxon>
        <taxon>Lythraceae</taxon>
        <taxon>Trapa</taxon>
    </lineage>
</organism>
<dbReference type="Pfam" id="PF25980">
    <property type="entry name" value="NERD_plant"/>
    <property type="match status" value="1"/>
</dbReference>
<protein>
    <recommendedName>
        <fullName evidence="9">Zinc finger CCCH domain-containing protein 44</fullName>
    </recommendedName>
</protein>
<gene>
    <name evidence="7" type="ORF">SAY87_025542</name>
</gene>
<dbReference type="EMBL" id="JAXIOK010000024">
    <property type="protein sequence ID" value="KAK4741954.1"/>
    <property type="molecule type" value="Genomic_DNA"/>
</dbReference>
<keyword evidence="3" id="KW-0862">Zinc</keyword>
<dbReference type="InterPro" id="IPR045894">
    <property type="entry name" value="At5g08430-like"/>
</dbReference>
<dbReference type="SUPFAM" id="SSF159042">
    <property type="entry name" value="Plus3-like"/>
    <property type="match status" value="1"/>
</dbReference>
<dbReference type="PANTHER" id="PTHR46851:SF22">
    <property type="entry name" value="ZINC ION BINDING _ DNA BINDING PROTEIN"/>
    <property type="match status" value="1"/>
</dbReference>
<name>A0AAN7JFV2_9MYRT</name>
<dbReference type="Pfam" id="PF03126">
    <property type="entry name" value="Plus-3"/>
    <property type="match status" value="1"/>
</dbReference>
<feature type="region of interest" description="Disordered" evidence="4">
    <location>
        <begin position="581"/>
        <end position="615"/>
    </location>
</feature>
<dbReference type="InterPro" id="IPR013083">
    <property type="entry name" value="Znf_RING/FYVE/PHD"/>
</dbReference>
<feature type="domain" description="DM2" evidence="6">
    <location>
        <begin position="244"/>
        <end position="327"/>
    </location>
</feature>
<feature type="region of interest" description="Disordered" evidence="4">
    <location>
        <begin position="338"/>
        <end position="368"/>
    </location>
</feature>
<keyword evidence="8" id="KW-1185">Reference proteome</keyword>
<dbReference type="InterPro" id="IPR003121">
    <property type="entry name" value="SWIB_MDM2_domain"/>
</dbReference>
<dbReference type="SUPFAM" id="SSF47592">
    <property type="entry name" value="SWIB/MDM2 domain"/>
    <property type="match status" value="1"/>
</dbReference>
<dbReference type="InterPro" id="IPR058668">
    <property type="entry name" value="NERD_dom"/>
</dbReference>
<evidence type="ECO:0000313" key="7">
    <source>
        <dbReference type="EMBL" id="KAK4741954.1"/>
    </source>
</evidence>
<dbReference type="SMART" id="SM00719">
    <property type="entry name" value="Plus3"/>
    <property type="match status" value="1"/>
</dbReference>
<dbReference type="InterPro" id="IPR055198">
    <property type="entry name" value="NSD_PHD"/>
</dbReference>
<feature type="compositionally biased region" description="Basic and acidic residues" evidence="4">
    <location>
        <begin position="217"/>
        <end position="232"/>
    </location>
</feature>
<feature type="domain" description="Plus3" evidence="5">
    <location>
        <begin position="386"/>
        <end position="514"/>
    </location>
</feature>
<dbReference type="Pfam" id="PF02201">
    <property type="entry name" value="SWIB"/>
    <property type="match status" value="1"/>
</dbReference>
<dbReference type="PANTHER" id="PTHR46851">
    <property type="entry name" value="OS01G0884500 PROTEIN"/>
    <property type="match status" value="1"/>
</dbReference>
<evidence type="ECO:0000256" key="2">
    <source>
        <dbReference type="ARBA" id="ARBA00022771"/>
    </source>
</evidence>
<dbReference type="InterPro" id="IPR011011">
    <property type="entry name" value="Znf_FYVE_PHD"/>
</dbReference>
<dbReference type="InterPro" id="IPR036128">
    <property type="entry name" value="Plus3-like_sf"/>
</dbReference>
<evidence type="ECO:0000259" key="6">
    <source>
        <dbReference type="PROSITE" id="PS51925"/>
    </source>
</evidence>
<dbReference type="InterPro" id="IPR004343">
    <property type="entry name" value="Plus-3_dom"/>
</dbReference>
<dbReference type="SUPFAM" id="SSF57903">
    <property type="entry name" value="FYVE/PHD zinc finger"/>
    <property type="match status" value="1"/>
</dbReference>
<dbReference type="Gene3D" id="1.10.245.10">
    <property type="entry name" value="SWIB/MDM2 domain"/>
    <property type="match status" value="1"/>
</dbReference>
<dbReference type="Proteomes" id="UP001345219">
    <property type="component" value="Chromosome 19"/>
</dbReference>
<dbReference type="SMART" id="SM00249">
    <property type="entry name" value="PHD"/>
    <property type="match status" value="1"/>
</dbReference>
<dbReference type="PROSITE" id="PS51925">
    <property type="entry name" value="SWIB_MDM2"/>
    <property type="match status" value="1"/>
</dbReference>
<evidence type="ECO:0000259" key="5">
    <source>
        <dbReference type="PROSITE" id="PS51360"/>
    </source>
</evidence>
<proteinExistence type="predicted"/>
<dbReference type="InterPro" id="IPR001965">
    <property type="entry name" value="Znf_PHD"/>
</dbReference>
<feature type="compositionally biased region" description="Low complexity" evidence="4">
    <location>
        <begin position="581"/>
        <end position="597"/>
    </location>
</feature>
<keyword evidence="1" id="KW-0479">Metal-binding</keyword>
<dbReference type="CDD" id="cd10567">
    <property type="entry name" value="SWIB-MDM2_like"/>
    <property type="match status" value="1"/>
</dbReference>
<dbReference type="Pfam" id="PF22908">
    <property type="entry name" value="PHD_NSD"/>
    <property type="match status" value="1"/>
</dbReference>
<dbReference type="CDD" id="cd15568">
    <property type="entry name" value="PHD5_NSD"/>
    <property type="match status" value="1"/>
</dbReference>
<feature type="compositionally biased region" description="Basic and acidic residues" evidence="4">
    <location>
        <begin position="338"/>
        <end position="349"/>
    </location>
</feature>
<comment type="caution">
    <text evidence="7">The sequence shown here is derived from an EMBL/GenBank/DDBJ whole genome shotgun (WGS) entry which is preliminary data.</text>
</comment>
<evidence type="ECO:0000313" key="8">
    <source>
        <dbReference type="Proteomes" id="UP001345219"/>
    </source>
</evidence>
<dbReference type="GO" id="GO:0008270">
    <property type="term" value="F:zinc ion binding"/>
    <property type="evidence" value="ECO:0007669"/>
    <property type="project" value="UniProtKB-KW"/>
</dbReference>
<evidence type="ECO:0000256" key="1">
    <source>
        <dbReference type="ARBA" id="ARBA00022723"/>
    </source>
</evidence>
<keyword evidence="2" id="KW-0863">Zinc-finger</keyword>
<dbReference type="AlphaFoldDB" id="A0AAN7JFV2"/>
<evidence type="ECO:0000256" key="4">
    <source>
        <dbReference type="SAM" id="MobiDB-lite"/>
    </source>
</evidence>
<dbReference type="InterPro" id="IPR036885">
    <property type="entry name" value="SWIB_MDM2_dom_sf"/>
</dbReference>
<evidence type="ECO:0008006" key="9">
    <source>
        <dbReference type="Google" id="ProtNLM"/>
    </source>
</evidence>
<evidence type="ECO:0000256" key="3">
    <source>
        <dbReference type="ARBA" id="ARBA00022833"/>
    </source>
</evidence>
<dbReference type="Gene3D" id="3.30.40.10">
    <property type="entry name" value="Zinc/RING finger domain, C3HC4 (zinc finger)"/>
    <property type="match status" value="1"/>
</dbReference>
<feature type="region of interest" description="Disordered" evidence="4">
    <location>
        <begin position="178"/>
        <end position="240"/>
    </location>
</feature>
<dbReference type="PROSITE" id="PS51360">
    <property type="entry name" value="PLUS3"/>
    <property type="match status" value="1"/>
</dbReference>
<sequence length="615" mass="70611">MKNRNKAKKGSLKETDDWCFVCKDGGDMFLCDHRGCVKVYHALCVGRDESLKTEKHWVCERHTCFLCHKSAKFYCFCCPNAVCGCCNSAAEFARVKGNGGFCNECVKLLLHIEEKADYNADKVMLNFNDGDTHVFLFKEYWEFTKQREDLTLEDVYYADACLQKRVSVEIFYGKETNESSSESDEDYTVKRARGKRSHESVAESGEVDQLKRLRGKQIHESASESDESEAKKQRSRGRLSSKKFQEFEGWGSKPLICFLNSIGQDTAKELSRFDVDSIISRYIEEKGLRDQRKRRMVCCDDKLYAIFRKKRINRNTIFHLLAPHFEDMVVHSDEDEKVDDHRTLDENGGKKAIRAGREGTSSDSKQKSKLEVVQHVEDAPQSCFAAINVNNLKLVYLRRSFVEELFKQPHTAEGKIVGSFVKVKRDQTYQLFKSSHQLLKVIGLKQEATATNNKEILLLVSSMCNPISINMLSDSDIFEEECEDLRERVKIGNFEKLTVEELQQKAGSLHEVITKLTIEKEIVMLQHLIDQANEKGWRREYPFPCSFLSTFTIYLSDKIALLKTPAEQERRLKQVPKVIPKVPKLKPTSPSSYSGESSEFDEEETLDAGGKSKFY</sequence>